<dbReference type="Gene3D" id="3.40.50.300">
    <property type="entry name" value="P-loop containing nucleotide triphosphate hydrolases"/>
    <property type="match status" value="1"/>
</dbReference>
<keyword evidence="2" id="KW-0813">Transport</keyword>
<comment type="caution">
    <text evidence="6">The sequence shown here is derived from an EMBL/GenBank/DDBJ whole genome shotgun (WGS) entry which is preliminary data.</text>
</comment>
<dbReference type="InterPro" id="IPR027417">
    <property type="entry name" value="P-loop_NTPase"/>
</dbReference>
<dbReference type="InterPro" id="IPR030679">
    <property type="entry name" value="ABC_ATPase_HisP-typ"/>
</dbReference>
<dbReference type="PROSITE" id="PS00211">
    <property type="entry name" value="ABC_TRANSPORTER_1"/>
    <property type="match status" value="1"/>
</dbReference>
<proteinExistence type="inferred from homology"/>
<gene>
    <name evidence="6" type="ORF">D0502_03540</name>
</gene>
<reference evidence="6" key="1">
    <citation type="submission" date="2018-08" db="EMBL/GenBank/DDBJ databases">
        <title>Draft genome sequences of Leuconostoc spp. and Weissella spp. with biocontrol potential.</title>
        <authorList>
            <person name="Lo R."/>
            <person name="Ho V.T.T."/>
            <person name="Turner M.S."/>
        </authorList>
    </citation>
    <scope>NUCLEOTIDE SEQUENCE</scope>
    <source>
        <strain evidence="6">156</strain>
    </source>
</reference>
<name>A0A9X3IPG7_9LACO</name>
<dbReference type="AlphaFoldDB" id="A0A9X3IPG7"/>
<keyword evidence="4 6" id="KW-0067">ATP-binding</keyword>
<dbReference type="PIRSF" id="PIRSF039085">
    <property type="entry name" value="ABC_ATPase_HisP"/>
    <property type="match status" value="1"/>
</dbReference>
<dbReference type="InterPro" id="IPR050086">
    <property type="entry name" value="MetN_ABC_transporter-like"/>
</dbReference>
<dbReference type="InterPro" id="IPR003593">
    <property type="entry name" value="AAA+_ATPase"/>
</dbReference>
<dbReference type="SMART" id="SM00382">
    <property type="entry name" value="AAA"/>
    <property type="match status" value="1"/>
</dbReference>
<accession>A0A9X3IPG7</accession>
<dbReference type="InterPro" id="IPR017871">
    <property type="entry name" value="ABC_transporter-like_CS"/>
</dbReference>
<dbReference type="GO" id="GO:0005524">
    <property type="term" value="F:ATP binding"/>
    <property type="evidence" value="ECO:0007669"/>
    <property type="project" value="UniProtKB-KW"/>
</dbReference>
<keyword evidence="3" id="KW-0547">Nucleotide-binding</keyword>
<dbReference type="Proteomes" id="UP001080333">
    <property type="component" value="Unassembled WGS sequence"/>
</dbReference>
<sequence>MVNDDLVKISKLSKFYGKKQVLHNINFSIPKNKVTVLLGPSGSGKSTLIRTLNGLEPFQAGAIEVFNQVIDAHTKNGWRDIRGKIGMVFQSYDLFPNMSVIKNVTLGPVKVQKRKVSEVLTAARALLKEVGLAEYENVYPRNLSGGQKQRVAIVRALILRPSLILFDEITASLDPEMVRGVLEILKKLADGKLTMVVVTHEMNFAQQIADQVVFLEEGKIVEIGDGQEFFDQPKTLRAQQFLESMSF</sequence>
<dbReference type="PANTHER" id="PTHR43166">
    <property type="entry name" value="AMINO ACID IMPORT ATP-BINDING PROTEIN"/>
    <property type="match status" value="1"/>
</dbReference>
<feature type="domain" description="ABC transporter" evidence="5">
    <location>
        <begin position="7"/>
        <end position="242"/>
    </location>
</feature>
<organism evidence="6 7">
    <name type="scientific">Leuconostoc falkenbergense</name>
    <dbReference type="NCBI Taxonomy" id="2766470"/>
    <lineage>
        <taxon>Bacteria</taxon>
        <taxon>Bacillati</taxon>
        <taxon>Bacillota</taxon>
        <taxon>Bacilli</taxon>
        <taxon>Lactobacillales</taxon>
        <taxon>Lactobacillaceae</taxon>
        <taxon>Leuconostoc</taxon>
    </lineage>
</organism>
<dbReference type="PROSITE" id="PS50893">
    <property type="entry name" value="ABC_TRANSPORTER_2"/>
    <property type="match status" value="1"/>
</dbReference>
<evidence type="ECO:0000313" key="7">
    <source>
        <dbReference type="Proteomes" id="UP001080333"/>
    </source>
</evidence>
<comment type="similarity">
    <text evidence="1">Belongs to the ABC transporter superfamily.</text>
</comment>
<evidence type="ECO:0000256" key="3">
    <source>
        <dbReference type="ARBA" id="ARBA00022741"/>
    </source>
</evidence>
<dbReference type="Pfam" id="PF00005">
    <property type="entry name" value="ABC_tran"/>
    <property type="match status" value="1"/>
</dbReference>
<evidence type="ECO:0000256" key="1">
    <source>
        <dbReference type="ARBA" id="ARBA00005417"/>
    </source>
</evidence>
<dbReference type="GeneID" id="97229800"/>
<dbReference type="RefSeq" id="WP_142511299.1">
    <property type="nucleotide sequence ID" value="NZ_CP174386.1"/>
</dbReference>
<dbReference type="PANTHER" id="PTHR43166:SF4">
    <property type="entry name" value="PHOSPHONATES IMPORT ATP-BINDING PROTEIN PHNC"/>
    <property type="match status" value="1"/>
</dbReference>
<dbReference type="GO" id="GO:0016887">
    <property type="term" value="F:ATP hydrolysis activity"/>
    <property type="evidence" value="ECO:0007669"/>
    <property type="project" value="InterPro"/>
</dbReference>
<evidence type="ECO:0000313" key="6">
    <source>
        <dbReference type="EMBL" id="MCX7578467.1"/>
    </source>
</evidence>
<dbReference type="InterPro" id="IPR003439">
    <property type="entry name" value="ABC_transporter-like_ATP-bd"/>
</dbReference>
<evidence type="ECO:0000256" key="4">
    <source>
        <dbReference type="ARBA" id="ARBA00022840"/>
    </source>
</evidence>
<dbReference type="SUPFAM" id="SSF52540">
    <property type="entry name" value="P-loop containing nucleoside triphosphate hydrolases"/>
    <property type="match status" value="1"/>
</dbReference>
<dbReference type="GO" id="GO:0015424">
    <property type="term" value="F:ABC-type amino acid transporter activity"/>
    <property type="evidence" value="ECO:0007669"/>
    <property type="project" value="InterPro"/>
</dbReference>
<evidence type="ECO:0000256" key="2">
    <source>
        <dbReference type="ARBA" id="ARBA00022448"/>
    </source>
</evidence>
<protein>
    <submittedName>
        <fullName evidence="6">Amino acid ABC transporter ATP-binding protein</fullName>
    </submittedName>
</protein>
<dbReference type="EMBL" id="QVOQ01000006">
    <property type="protein sequence ID" value="MCX7578467.1"/>
    <property type="molecule type" value="Genomic_DNA"/>
</dbReference>
<evidence type="ECO:0000259" key="5">
    <source>
        <dbReference type="PROSITE" id="PS50893"/>
    </source>
</evidence>